<dbReference type="InterPro" id="IPR036864">
    <property type="entry name" value="Zn2-C6_fun-type_DNA-bd_sf"/>
</dbReference>
<accession>A0A8H7JBD9</accession>
<dbReference type="SMART" id="SM00066">
    <property type="entry name" value="GAL4"/>
    <property type="match status" value="1"/>
</dbReference>
<gene>
    <name evidence="4" type="ORF">EKO04_001780</name>
</gene>
<evidence type="ECO:0000313" key="4">
    <source>
        <dbReference type="EMBL" id="KAF9700471.1"/>
    </source>
</evidence>
<dbReference type="GO" id="GO:0008270">
    <property type="term" value="F:zinc ion binding"/>
    <property type="evidence" value="ECO:0007669"/>
    <property type="project" value="InterPro"/>
</dbReference>
<comment type="caution">
    <text evidence="4">The sequence shown here is derived from an EMBL/GenBank/DDBJ whole genome shotgun (WGS) entry which is preliminary data.</text>
</comment>
<dbReference type="PROSITE" id="PS51257">
    <property type="entry name" value="PROKAR_LIPOPROTEIN"/>
    <property type="match status" value="1"/>
</dbReference>
<dbReference type="Proteomes" id="UP000651452">
    <property type="component" value="Unassembled WGS sequence"/>
</dbReference>
<evidence type="ECO:0000256" key="1">
    <source>
        <dbReference type="ARBA" id="ARBA00023242"/>
    </source>
</evidence>
<evidence type="ECO:0000313" key="5">
    <source>
        <dbReference type="Proteomes" id="UP000651452"/>
    </source>
</evidence>
<dbReference type="PROSITE" id="PS00463">
    <property type="entry name" value="ZN2_CY6_FUNGAL_1"/>
    <property type="match status" value="1"/>
</dbReference>
<dbReference type="Pfam" id="PF00172">
    <property type="entry name" value="Zn_clus"/>
    <property type="match status" value="1"/>
</dbReference>
<proteinExistence type="predicted"/>
<evidence type="ECO:0000256" key="2">
    <source>
        <dbReference type="SAM" id="MobiDB-lite"/>
    </source>
</evidence>
<dbReference type="Gene3D" id="4.10.240.10">
    <property type="entry name" value="Zn(2)-C6 fungal-type DNA-binding domain"/>
    <property type="match status" value="1"/>
</dbReference>
<feature type="compositionally biased region" description="Polar residues" evidence="2">
    <location>
        <begin position="67"/>
        <end position="95"/>
    </location>
</feature>
<keyword evidence="1" id="KW-0539">Nucleus</keyword>
<feature type="region of interest" description="Disordered" evidence="2">
    <location>
        <begin position="67"/>
        <end position="114"/>
    </location>
</feature>
<evidence type="ECO:0000259" key="3">
    <source>
        <dbReference type="PROSITE" id="PS50048"/>
    </source>
</evidence>
<dbReference type="AlphaFoldDB" id="A0A8H7JBD9"/>
<reference evidence="4" key="1">
    <citation type="submission" date="2018-12" db="EMBL/GenBank/DDBJ databases">
        <authorList>
            <person name="Syme R.A."/>
            <person name="Farfan-Caceres L."/>
            <person name="Lichtenzveig J."/>
        </authorList>
    </citation>
    <scope>NUCLEOTIDE SEQUENCE</scope>
    <source>
        <strain evidence="4">Al4</strain>
    </source>
</reference>
<reference evidence="4" key="2">
    <citation type="submission" date="2020-09" db="EMBL/GenBank/DDBJ databases">
        <title>Reference genome assembly for Australian Ascochyta lentis isolate Al4.</title>
        <authorList>
            <person name="Lee R.C."/>
            <person name="Farfan-Caceres L.M."/>
            <person name="Debler J.W."/>
            <person name="Williams A.H."/>
            <person name="Henares B.M."/>
        </authorList>
    </citation>
    <scope>NUCLEOTIDE SEQUENCE</scope>
    <source>
        <strain evidence="4">Al4</strain>
    </source>
</reference>
<dbReference type="PANTHER" id="PTHR47784">
    <property type="entry name" value="STEROL UPTAKE CONTROL PROTEIN 2"/>
    <property type="match status" value="1"/>
</dbReference>
<dbReference type="InterPro" id="IPR021858">
    <property type="entry name" value="Fun_TF"/>
</dbReference>
<protein>
    <recommendedName>
        <fullName evidence="3">Zn(2)-C6 fungal-type domain-containing protein</fullName>
    </recommendedName>
</protein>
<keyword evidence="5" id="KW-1185">Reference proteome</keyword>
<dbReference type="OrthoDB" id="416217at2759"/>
<organism evidence="4 5">
    <name type="scientific">Ascochyta lentis</name>
    <dbReference type="NCBI Taxonomy" id="205686"/>
    <lineage>
        <taxon>Eukaryota</taxon>
        <taxon>Fungi</taxon>
        <taxon>Dikarya</taxon>
        <taxon>Ascomycota</taxon>
        <taxon>Pezizomycotina</taxon>
        <taxon>Dothideomycetes</taxon>
        <taxon>Pleosporomycetidae</taxon>
        <taxon>Pleosporales</taxon>
        <taxon>Pleosporineae</taxon>
        <taxon>Didymellaceae</taxon>
        <taxon>Ascochyta</taxon>
    </lineage>
</organism>
<dbReference type="EMBL" id="RZGK01000003">
    <property type="protein sequence ID" value="KAF9700471.1"/>
    <property type="molecule type" value="Genomic_DNA"/>
</dbReference>
<dbReference type="CDD" id="cd00067">
    <property type="entry name" value="GAL4"/>
    <property type="match status" value="1"/>
</dbReference>
<sequence length="466" mass="52921">MKNHALSPGLAVTPYMQFGSACELPSRVGASGSQSAAGAKEEQPRVLVFRSFLAFKYAPLRCSLQPTHAQSPNMQQESPLSLKHSNTASPSANQQEGHDDGSTTKITRRSHRKSRAGCKNCKTRRIKCDETKPECGNCKRRQVHCDFAKPAVAPSLHPGAKDSSKSGELSISDIELTYHYTTSTCFTVSPWATSGINWQHQMAEIGFENPYVLHLMFAFTALHLAHCRPTRREQYVATADHHYEQALILVTPEIANLGPSNCDAVLAAVQMICFISWGRGPQPGEYLAFGRDKRSDWLMMFRGIRTTLSSISRKEFAKTHAPATNNKSRPLPAQEAPAGYEKQLDELREHVDFVSKDTPHHEEDTEAVDILREMYNNRYQGIDTEYHVAFGWLYRMTDSFFERLQQRDPTAMIVYAHFVVLISALEQFWYMQGWTHHVMDGIWESLPREHRAWLDWPAKRIAWIRP</sequence>
<feature type="domain" description="Zn(2)-C6 fungal-type" evidence="3">
    <location>
        <begin position="117"/>
        <end position="147"/>
    </location>
</feature>
<dbReference type="InterPro" id="IPR001138">
    <property type="entry name" value="Zn2Cys6_DnaBD"/>
</dbReference>
<dbReference type="SUPFAM" id="SSF57701">
    <property type="entry name" value="Zn2/Cys6 DNA-binding domain"/>
    <property type="match status" value="1"/>
</dbReference>
<dbReference type="PROSITE" id="PS50048">
    <property type="entry name" value="ZN2_CY6_FUNGAL_2"/>
    <property type="match status" value="1"/>
</dbReference>
<dbReference type="GO" id="GO:0001228">
    <property type="term" value="F:DNA-binding transcription activator activity, RNA polymerase II-specific"/>
    <property type="evidence" value="ECO:0007669"/>
    <property type="project" value="TreeGrafter"/>
</dbReference>
<name>A0A8H7JBD9_9PLEO</name>
<dbReference type="Pfam" id="PF11951">
    <property type="entry name" value="Fungal_trans_2"/>
    <property type="match status" value="1"/>
</dbReference>
<dbReference type="InterPro" id="IPR053157">
    <property type="entry name" value="Sterol_Uptake_Regulator"/>
</dbReference>
<dbReference type="PANTHER" id="PTHR47784:SF5">
    <property type="entry name" value="STEROL UPTAKE CONTROL PROTEIN 2"/>
    <property type="match status" value="1"/>
</dbReference>